<dbReference type="InterPro" id="IPR020084">
    <property type="entry name" value="NUDIX_hydrolase_CS"/>
</dbReference>
<comment type="caution">
    <text evidence="3">The sequence shown here is derived from an EMBL/GenBank/DDBJ whole genome shotgun (WGS) entry which is preliminary data.</text>
</comment>
<dbReference type="Pfam" id="PF00293">
    <property type="entry name" value="NUDIX"/>
    <property type="match status" value="1"/>
</dbReference>
<dbReference type="Pfam" id="PF21906">
    <property type="entry name" value="WHD_NrtR"/>
    <property type="match status" value="1"/>
</dbReference>
<dbReference type="InterPro" id="IPR036390">
    <property type="entry name" value="WH_DNA-bd_sf"/>
</dbReference>
<gene>
    <name evidence="3" type="ORF">ACFQS1_10665</name>
</gene>
<proteinExistence type="predicted"/>
<dbReference type="Gene3D" id="1.10.10.10">
    <property type="entry name" value="Winged helix-like DNA-binding domain superfamily/Winged helix DNA-binding domain"/>
    <property type="match status" value="1"/>
</dbReference>
<dbReference type="Proteomes" id="UP001596548">
    <property type="component" value="Unassembled WGS sequence"/>
</dbReference>
<feature type="domain" description="Nudix hydrolase" evidence="2">
    <location>
        <begin position="8"/>
        <end position="150"/>
    </location>
</feature>
<dbReference type="CDD" id="cd18873">
    <property type="entry name" value="NUDIX_NadM_like"/>
    <property type="match status" value="1"/>
</dbReference>
<dbReference type="SUPFAM" id="SSF55811">
    <property type="entry name" value="Nudix"/>
    <property type="match status" value="1"/>
</dbReference>
<evidence type="ECO:0000313" key="3">
    <source>
        <dbReference type="EMBL" id="MFC7274442.1"/>
    </source>
</evidence>
<sequence length="245" mass="27141">MSEDVAPPRRDRIFVQVTVDLAILTVRDGSLQILLIRRGNEPYQDHLALPGGFIREGEGLRDAAHRELHEETGLDGTLLHLTQLGAYGDPERDPRGRIISVAFLAIAPHLPSPVPGSDAVGARWMPVESALADRTFLAFDHYEIATDAVERARTMLEQTMLAPVFCAPEFTMGELREVYEVVWGIPLDPRNFARKVKNTPDFVKETGHKRSPAIGRPAILYTAASPSDATLYPAMLRHAMREAAE</sequence>
<evidence type="ECO:0000256" key="1">
    <source>
        <dbReference type="ARBA" id="ARBA00022801"/>
    </source>
</evidence>
<protein>
    <submittedName>
        <fullName evidence="3">NUDIX domain-containing protein</fullName>
    </submittedName>
</protein>
<organism evidence="3 4">
    <name type="scientific">Paractinoplanes rhizophilus</name>
    <dbReference type="NCBI Taxonomy" id="1416877"/>
    <lineage>
        <taxon>Bacteria</taxon>
        <taxon>Bacillati</taxon>
        <taxon>Actinomycetota</taxon>
        <taxon>Actinomycetes</taxon>
        <taxon>Micromonosporales</taxon>
        <taxon>Micromonosporaceae</taxon>
        <taxon>Paractinoplanes</taxon>
    </lineage>
</organism>
<keyword evidence="1" id="KW-0378">Hydrolase</keyword>
<name>A0ABW2HPX2_9ACTN</name>
<accession>A0ABW2HPX2</accession>
<dbReference type="Gene3D" id="3.90.79.10">
    <property type="entry name" value="Nucleoside Triphosphate Pyrophosphohydrolase"/>
    <property type="match status" value="1"/>
</dbReference>
<dbReference type="InterPro" id="IPR036388">
    <property type="entry name" value="WH-like_DNA-bd_sf"/>
</dbReference>
<evidence type="ECO:0000259" key="2">
    <source>
        <dbReference type="PROSITE" id="PS51462"/>
    </source>
</evidence>
<reference evidence="4" key="1">
    <citation type="journal article" date="2019" name="Int. J. Syst. Evol. Microbiol.">
        <title>The Global Catalogue of Microorganisms (GCM) 10K type strain sequencing project: providing services to taxonomists for standard genome sequencing and annotation.</title>
        <authorList>
            <consortium name="The Broad Institute Genomics Platform"/>
            <consortium name="The Broad Institute Genome Sequencing Center for Infectious Disease"/>
            <person name="Wu L."/>
            <person name="Ma J."/>
        </authorList>
    </citation>
    <scope>NUCLEOTIDE SEQUENCE [LARGE SCALE GENOMIC DNA]</scope>
    <source>
        <strain evidence="4">XZYJT-10</strain>
    </source>
</reference>
<dbReference type="InterPro" id="IPR000086">
    <property type="entry name" value="NUDIX_hydrolase_dom"/>
</dbReference>
<dbReference type="InterPro" id="IPR054105">
    <property type="entry name" value="WHD_NrtR"/>
</dbReference>
<dbReference type="EMBL" id="JBHTBJ010000006">
    <property type="protein sequence ID" value="MFC7274442.1"/>
    <property type="molecule type" value="Genomic_DNA"/>
</dbReference>
<dbReference type="RefSeq" id="WP_378966408.1">
    <property type="nucleotide sequence ID" value="NZ_JBHTBJ010000006.1"/>
</dbReference>
<evidence type="ECO:0000313" key="4">
    <source>
        <dbReference type="Proteomes" id="UP001596548"/>
    </source>
</evidence>
<keyword evidence="4" id="KW-1185">Reference proteome</keyword>
<dbReference type="SUPFAM" id="SSF46785">
    <property type="entry name" value="Winged helix' DNA-binding domain"/>
    <property type="match status" value="1"/>
</dbReference>
<dbReference type="InterPro" id="IPR015797">
    <property type="entry name" value="NUDIX_hydrolase-like_dom_sf"/>
</dbReference>
<dbReference type="PROSITE" id="PS00893">
    <property type="entry name" value="NUDIX_BOX"/>
    <property type="match status" value="1"/>
</dbReference>
<dbReference type="PANTHER" id="PTHR43736:SF4">
    <property type="entry name" value="SLR1690 PROTEIN"/>
    <property type="match status" value="1"/>
</dbReference>
<dbReference type="PROSITE" id="PS51462">
    <property type="entry name" value="NUDIX"/>
    <property type="match status" value="1"/>
</dbReference>
<dbReference type="PANTHER" id="PTHR43736">
    <property type="entry name" value="ADP-RIBOSE PYROPHOSPHATASE"/>
    <property type="match status" value="1"/>
</dbReference>